<evidence type="ECO:0000313" key="3">
    <source>
        <dbReference type="Proteomes" id="UP001151760"/>
    </source>
</evidence>
<feature type="compositionally biased region" description="Polar residues" evidence="1">
    <location>
        <begin position="109"/>
        <end position="119"/>
    </location>
</feature>
<feature type="compositionally biased region" description="Basic and acidic residues" evidence="1">
    <location>
        <begin position="127"/>
        <end position="137"/>
    </location>
</feature>
<protein>
    <submittedName>
        <fullName evidence="2">Uncharacterized protein</fullName>
    </submittedName>
</protein>
<accession>A0ABQ5ET94</accession>
<comment type="caution">
    <text evidence="2">The sequence shown here is derived from an EMBL/GenBank/DDBJ whole genome shotgun (WGS) entry which is preliminary data.</text>
</comment>
<evidence type="ECO:0000313" key="2">
    <source>
        <dbReference type="EMBL" id="GJT54205.1"/>
    </source>
</evidence>
<keyword evidence="3" id="KW-1185">Reference proteome</keyword>
<name>A0ABQ5ET94_9ASTR</name>
<proteinExistence type="predicted"/>
<reference evidence="2" key="2">
    <citation type="submission" date="2022-01" db="EMBL/GenBank/DDBJ databases">
        <authorList>
            <person name="Yamashiro T."/>
            <person name="Shiraishi A."/>
            <person name="Satake H."/>
            <person name="Nakayama K."/>
        </authorList>
    </citation>
    <scope>NUCLEOTIDE SEQUENCE</scope>
</reference>
<evidence type="ECO:0000256" key="1">
    <source>
        <dbReference type="SAM" id="MobiDB-lite"/>
    </source>
</evidence>
<dbReference type="Proteomes" id="UP001151760">
    <property type="component" value="Unassembled WGS sequence"/>
</dbReference>
<sequence>MSSSNHPTSEIEDAFSSNFQDYIPASPDYVPALPGKTYFSSLNNSFGLVIIHSPTLSLFHDDPFMKVMHAYYAKESPIPPPTIVPPSSMFNPQEFFLPEELLSPKKQGHNQSFSSTSALPQEFEMGESSRKTSLERHEEQIEEILNHLDELSLDRIEHIEDKIEGLGNGRVIIQQDFDNLEAKLQKAHAQITKLQRKQMENNNKIALALFKIANLEQIIEEIQVRYQADKESLLNAIYELKNSQKGPSNY</sequence>
<gene>
    <name evidence="2" type="ORF">Tco_0989259</name>
</gene>
<reference evidence="2" key="1">
    <citation type="journal article" date="2022" name="Int. J. Mol. Sci.">
        <title>Draft Genome of Tanacetum Coccineum: Genomic Comparison of Closely Related Tanacetum-Family Plants.</title>
        <authorList>
            <person name="Yamashiro T."/>
            <person name="Shiraishi A."/>
            <person name="Nakayama K."/>
            <person name="Satake H."/>
        </authorList>
    </citation>
    <scope>NUCLEOTIDE SEQUENCE</scope>
</reference>
<feature type="region of interest" description="Disordered" evidence="1">
    <location>
        <begin position="105"/>
        <end position="137"/>
    </location>
</feature>
<organism evidence="2 3">
    <name type="scientific">Tanacetum coccineum</name>
    <dbReference type="NCBI Taxonomy" id="301880"/>
    <lineage>
        <taxon>Eukaryota</taxon>
        <taxon>Viridiplantae</taxon>
        <taxon>Streptophyta</taxon>
        <taxon>Embryophyta</taxon>
        <taxon>Tracheophyta</taxon>
        <taxon>Spermatophyta</taxon>
        <taxon>Magnoliopsida</taxon>
        <taxon>eudicotyledons</taxon>
        <taxon>Gunneridae</taxon>
        <taxon>Pentapetalae</taxon>
        <taxon>asterids</taxon>
        <taxon>campanulids</taxon>
        <taxon>Asterales</taxon>
        <taxon>Asteraceae</taxon>
        <taxon>Asteroideae</taxon>
        <taxon>Anthemideae</taxon>
        <taxon>Anthemidinae</taxon>
        <taxon>Tanacetum</taxon>
    </lineage>
</organism>
<dbReference type="EMBL" id="BQNB010016652">
    <property type="protein sequence ID" value="GJT54205.1"/>
    <property type="molecule type" value="Genomic_DNA"/>
</dbReference>